<comment type="caution">
    <text evidence="1">The sequence shown here is derived from an EMBL/GenBank/DDBJ whole genome shotgun (WGS) entry which is preliminary data.</text>
</comment>
<sequence length="107" mass="12437">MALIDSARRALEQKNFSELDDLWTEMVINEQTALNQLLELAKELKKYDQSERALGLLEMLRSHLESKKSFSKAIEVCKNMIYHCKDDTEVRGALIELYKKAYPRSEA</sequence>
<dbReference type="Proteomes" id="UP000885826">
    <property type="component" value="Unassembled WGS sequence"/>
</dbReference>
<evidence type="ECO:0000313" key="2">
    <source>
        <dbReference type="Proteomes" id="UP000885826"/>
    </source>
</evidence>
<gene>
    <name evidence="1" type="ORF">ENI34_06655</name>
</gene>
<accession>A0A9C9K059</accession>
<dbReference type="EMBL" id="DRIG01000071">
    <property type="protein sequence ID" value="HEC78807.1"/>
    <property type="molecule type" value="Genomic_DNA"/>
</dbReference>
<evidence type="ECO:0008006" key="3">
    <source>
        <dbReference type="Google" id="ProtNLM"/>
    </source>
</evidence>
<dbReference type="AlphaFoldDB" id="A0A9C9K059"/>
<protein>
    <recommendedName>
        <fullName evidence="3">Tetratricopeptide repeat protein</fullName>
    </recommendedName>
</protein>
<proteinExistence type="predicted"/>
<evidence type="ECO:0000313" key="1">
    <source>
        <dbReference type="EMBL" id="HEC78807.1"/>
    </source>
</evidence>
<name>A0A9C9K059_UNCW3</name>
<organism evidence="1 2">
    <name type="scientific">candidate division WOR-3 bacterium</name>
    <dbReference type="NCBI Taxonomy" id="2052148"/>
    <lineage>
        <taxon>Bacteria</taxon>
        <taxon>Bacteria division WOR-3</taxon>
    </lineage>
</organism>
<reference evidence="1" key="1">
    <citation type="journal article" date="2020" name="mSystems">
        <title>Genome- and Community-Level Interaction Insights into Carbon Utilization and Element Cycling Functions of Hydrothermarchaeota in Hydrothermal Sediment.</title>
        <authorList>
            <person name="Zhou Z."/>
            <person name="Liu Y."/>
            <person name="Xu W."/>
            <person name="Pan J."/>
            <person name="Luo Z.H."/>
            <person name="Li M."/>
        </authorList>
    </citation>
    <scope>NUCLEOTIDE SEQUENCE</scope>
    <source>
        <strain evidence="1">HyVt-388</strain>
    </source>
</reference>
<feature type="non-terminal residue" evidence="1">
    <location>
        <position position="107"/>
    </location>
</feature>